<reference evidence="2 3" key="1">
    <citation type="journal article" date="2016" name="Nat. Commun.">
        <title>Thousands of microbial genomes shed light on interconnected biogeochemical processes in an aquifer system.</title>
        <authorList>
            <person name="Anantharaman K."/>
            <person name="Brown C.T."/>
            <person name="Hug L.A."/>
            <person name="Sharon I."/>
            <person name="Castelle C.J."/>
            <person name="Probst A.J."/>
            <person name="Thomas B.C."/>
            <person name="Singh A."/>
            <person name="Wilkins M.J."/>
            <person name="Karaoz U."/>
            <person name="Brodie E.L."/>
            <person name="Williams K.H."/>
            <person name="Hubbard S.S."/>
            <person name="Banfield J.F."/>
        </authorList>
    </citation>
    <scope>NUCLEOTIDE SEQUENCE [LARGE SCALE GENOMIC DNA]</scope>
</reference>
<keyword evidence="1" id="KW-0812">Transmembrane</keyword>
<evidence type="ECO:0000256" key="1">
    <source>
        <dbReference type="SAM" id="Phobius"/>
    </source>
</evidence>
<feature type="transmembrane region" description="Helical" evidence="1">
    <location>
        <begin position="29"/>
        <end position="48"/>
    </location>
</feature>
<gene>
    <name evidence="2" type="ORF">A3I41_01655</name>
</gene>
<feature type="transmembrane region" description="Helical" evidence="1">
    <location>
        <begin position="7"/>
        <end position="23"/>
    </location>
</feature>
<keyword evidence="1" id="KW-1133">Transmembrane helix</keyword>
<keyword evidence="1" id="KW-0472">Membrane</keyword>
<evidence type="ECO:0000313" key="3">
    <source>
        <dbReference type="Proteomes" id="UP000176593"/>
    </source>
</evidence>
<name>A0A1F7V6V4_9BACT</name>
<accession>A0A1F7V6V4</accession>
<dbReference type="Proteomes" id="UP000176593">
    <property type="component" value="Unassembled WGS sequence"/>
</dbReference>
<evidence type="ECO:0000313" key="2">
    <source>
        <dbReference type="EMBL" id="OGL86249.1"/>
    </source>
</evidence>
<proteinExistence type="predicted"/>
<comment type="caution">
    <text evidence="2">The sequence shown here is derived from an EMBL/GenBank/DDBJ whole genome shotgun (WGS) entry which is preliminary data.</text>
</comment>
<feature type="transmembrane region" description="Helical" evidence="1">
    <location>
        <begin position="60"/>
        <end position="83"/>
    </location>
</feature>
<dbReference type="EMBL" id="MGEQ01000010">
    <property type="protein sequence ID" value="OGL86249.1"/>
    <property type="molecule type" value="Genomic_DNA"/>
</dbReference>
<sequence length="120" mass="14211">MPLSKWFTWATYLIFGLGLFALSVKAFLIFWGIQMGILLALTLWSIIVRDEKKKRLPFMVEGVLSIIVVPIVLAFNPIMYWYYLFAGEYRLAEQCWTFSDELLSFISDFLHRKKPEHRRV</sequence>
<dbReference type="AlphaFoldDB" id="A0A1F7V6V4"/>
<organism evidence="2 3">
    <name type="scientific">Candidatus Uhrbacteria bacterium RIFCSPLOWO2_02_FULL_48_18</name>
    <dbReference type="NCBI Taxonomy" id="1802408"/>
    <lineage>
        <taxon>Bacteria</taxon>
        <taxon>Candidatus Uhriibacteriota</taxon>
    </lineage>
</organism>
<protein>
    <submittedName>
        <fullName evidence="2">Uncharacterized protein</fullName>
    </submittedName>
</protein>